<dbReference type="eggNOG" id="arCOG12549">
    <property type="taxonomic scope" value="Archaea"/>
</dbReference>
<dbReference type="STRING" id="1041930.Mtc_1352"/>
<gene>
    <name evidence="1" type="ordered locus">Mtc_1352</name>
</gene>
<organism evidence="1 2">
    <name type="scientific">Methanocella conradii (strain DSM 24694 / JCM 17849 / CGMCC 1.5162 / HZ254)</name>
    <dbReference type="NCBI Taxonomy" id="1041930"/>
    <lineage>
        <taxon>Archaea</taxon>
        <taxon>Methanobacteriati</taxon>
        <taxon>Methanobacteriota</taxon>
        <taxon>Stenosarchaea group</taxon>
        <taxon>Methanomicrobia</taxon>
        <taxon>Methanocellales</taxon>
        <taxon>Methanocellaceae</taxon>
        <taxon>Methanocella</taxon>
    </lineage>
</organism>
<proteinExistence type="predicted"/>
<name>H8IAK9_METCZ</name>
<keyword evidence="2" id="KW-1185">Reference proteome</keyword>
<reference evidence="1 2" key="1">
    <citation type="journal article" date="2012" name="J. Bacteriol.">
        <title>Complete genome sequence of a thermophilic methanogen, Methanocella conradii HZ254, isolated from Chinese rice field soil.</title>
        <authorList>
            <person name="Lu Z."/>
            <person name="Lu Y."/>
        </authorList>
    </citation>
    <scope>NUCLEOTIDE SEQUENCE [LARGE SCALE GENOMIC DNA]</scope>
    <source>
        <strain evidence="2">DSM 24694 / JCM 17849 / CGMCC 1.5162 / HZ254</strain>
    </source>
</reference>
<evidence type="ECO:0000313" key="2">
    <source>
        <dbReference type="Proteomes" id="UP000005233"/>
    </source>
</evidence>
<protein>
    <submittedName>
        <fullName evidence="1">Uncharacterized protein</fullName>
    </submittedName>
</protein>
<dbReference type="KEGG" id="mez:Mtc_1352"/>
<dbReference type="AlphaFoldDB" id="H8IAK9"/>
<dbReference type="HOGENOM" id="CLU_1700273_0_0_2"/>
<dbReference type="EMBL" id="CP003243">
    <property type="protein sequence ID" value="AFD00106.1"/>
    <property type="molecule type" value="Genomic_DNA"/>
</dbReference>
<sequence>MHRKIHIQEDSVDKALLSPRIIFSHLYHTCIPYIMSGKASITIWLDQDTFRLYVKLSDRMDNREFHERFLSPLKVLGFRFDASKVAHCLELYEPHECGLLMRQLESNFRVSPLEKQEIMYWLGLGEPLKQKGFHHGERRVLLNNGDTVPCFTQQ</sequence>
<evidence type="ECO:0000313" key="1">
    <source>
        <dbReference type="EMBL" id="AFD00106.1"/>
    </source>
</evidence>
<dbReference type="Proteomes" id="UP000005233">
    <property type="component" value="Chromosome"/>
</dbReference>
<accession>H8IAK9</accession>